<reference evidence="1 2" key="1">
    <citation type="submission" date="2023-03" db="EMBL/GenBank/DDBJ databases">
        <title>Isolation and description of six Streptomyces strains from soil environments, able to metabolize different microbial glucans.</title>
        <authorList>
            <person name="Widen T."/>
            <person name="Larsbrink J."/>
        </authorList>
    </citation>
    <scope>NUCLEOTIDE SEQUENCE [LARGE SCALE GENOMIC DNA]</scope>
    <source>
        <strain evidence="1 2">Mut1</strain>
    </source>
</reference>
<evidence type="ECO:0000313" key="1">
    <source>
        <dbReference type="EMBL" id="WLQ35480.1"/>
    </source>
</evidence>
<organism evidence="1 2">
    <name type="scientific">Streptomyces castrisilvae</name>
    <dbReference type="NCBI Taxonomy" id="3033811"/>
    <lineage>
        <taxon>Bacteria</taxon>
        <taxon>Bacillati</taxon>
        <taxon>Actinomycetota</taxon>
        <taxon>Actinomycetes</taxon>
        <taxon>Kitasatosporales</taxon>
        <taxon>Streptomycetaceae</taxon>
        <taxon>Streptomyces</taxon>
    </lineage>
</organism>
<evidence type="ECO:0000313" key="2">
    <source>
        <dbReference type="Proteomes" id="UP001239522"/>
    </source>
</evidence>
<sequence length="184" mass="19576">MRDEMRQLRKTVRRRDALRYGGIGLITVALAACGRNKESDGLPGRSAPRPTVTGAAVQAFVSGAWNLSYEPPGQVNDAYRRIEFTGRRWSLDGDDETGSFELDGGGLVVRVDGRDTDNVWAASGMPATVGDKAALTLQWGHDAESGPEDGSPVDTTPTPLPVVWDGASLRIQAGNGLVITAVRA</sequence>
<dbReference type="EMBL" id="CP120997">
    <property type="protein sequence ID" value="WLQ35480.1"/>
    <property type="molecule type" value="Genomic_DNA"/>
</dbReference>
<dbReference type="PROSITE" id="PS51257">
    <property type="entry name" value="PROKAR_LIPOPROTEIN"/>
    <property type="match status" value="1"/>
</dbReference>
<dbReference type="RefSeq" id="WP_306056179.1">
    <property type="nucleotide sequence ID" value="NZ_CP120997.1"/>
</dbReference>
<gene>
    <name evidence="1" type="ORF">P8A18_19550</name>
</gene>
<protein>
    <recommendedName>
        <fullName evidence="3">Lipocalin-like domain-containing protein</fullName>
    </recommendedName>
</protein>
<dbReference type="Proteomes" id="UP001239522">
    <property type="component" value="Chromosome"/>
</dbReference>
<name>A0ABY9HLQ6_9ACTN</name>
<proteinExistence type="predicted"/>
<keyword evidence="2" id="KW-1185">Reference proteome</keyword>
<accession>A0ABY9HLQ6</accession>
<evidence type="ECO:0008006" key="3">
    <source>
        <dbReference type="Google" id="ProtNLM"/>
    </source>
</evidence>